<dbReference type="Pfam" id="PF02576">
    <property type="entry name" value="RimP_N"/>
    <property type="match status" value="1"/>
</dbReference>
<organism evidence="6 7">
    <name type="scientific">SAR86 cluster bacterium</name>
    <dbReference type="NCBI Taxonomy" id="2030880"/>
    <lineage>
        <taxon>Bacteria</taxon>
        <taxon>Pseudomonadati</taxon>
        <taxon>Pseudomonadota</taxon>
        <taxon>Gammaproteobacteria</taxon>
        <taxon>SAR86 cluster</taxon>
    </lineage>
</organism>
<dbReference type="CDD" id="cd01734">
    <property type="entry name" value="YlxS_C"/>
    <property type="match status" value="1"/>
</dbReference>
<dbReference type="GO" id="GO:0000028">
    <property type="term" value="P:ribosomal small subunit assembly"/>
    <property type="evidence" value="ECO:0007669"/>
    <property type="project" value="TreeGrafter"/>
</dbReference>
<dbReference type="InterPro" id="IPR036847">
    <property type="entry name" value="RimP_C_sf"/>
</dbReference>
<dbReference type="InterPro" id="IPR003728">
    <property type="entry name" value="Ribosome_maturation_RimP"/>
</dbReference>
<gene>
    <name evidence="3" type="primary">rimP</name>
    <name evidence="6" type="ORF">EVA94_01210</name>
</gene>
<dbReference type="InterPro" id="IPR028998">
    <property type="entry name" value="RimP_C"/>
</dbReference>
<keyword evidence="1 3" id="KW-0963">Cytoplasm</keyword>
<dbReference type="PANTHER" id="PTHR33867">
    <property type="entry name" value="RIBOSOME MATURATION FACTOR RIMP"/>
    <property type="match status" value="1"/>
</dbReference>
<dbReference type="InterPro" id="IPR028989">
    <property type="entry name" value="RimP_N"/>
</dbReference>
<dbReference type="HAMAP" id="MF_01077">
    <property type="entry name" value="RimP"/>
    <property type="match status" value="1"/>
</dbReference>
<dbReference type="GO" id="GO:0005829">
    <property type="term" value="C:cytosol"/>
    <property type="evidence" value="ECO:0007669"/>
    <property type="project" value="TreeGrafter"/>
</dbReference>
<evidence type="ECO:0000259" key="5">
    <source>
        <dbReference type="Pfam" id="PF17384"/>
    </source>
</evidence>
<keyword evidence="2 3" id="KW-0690">Ribosome biogenesis</keyword>
<sequence length="163" mass="19135">MNIEEFKNIIEPIVNRNDCMVWGIEILRGKKRITLRIYIDSEDNNVDISDCENISKDLSYEPMIDSHLGDDYILEVSTPGVDRKFFDVRQLSSFIGEDLEFKTRDMFEGKRKFIGKLIKCDDSYFSISNKNMASELKFKFSDVDFCKLKPNYNDLIKEYSHAK</sequence>
<dbReference type="Proteomes" id="UP000315498">
    <property type="component" value="Unassembled WGS sequence"/>
</dbReference>
<comment type="function">
    <text evidence="3">Required for maturation of 30S ribosomal subunits.</text>
</comment>
<evidence type="ECO:0000256" key="2">
    <source>
        <dbReference type="ARBA" id="ARBA00022517"/>
    </source>
</evidence>
<dbReference type="AlphaFoldDB" id="A0A520MVT3"/>
<dbReference type="Pfam" id="PF17384">
    <property type="entry name" value="DUF150_C"/>
    <property type="match status" value="1"/>
</dbReference>
<evidence type="ECO:0000313" key="6">
    <source>
        <dbReference type="EMBL" id="RZO25289.1"/>
    </source>
</evidence>
<dbReference type="SUPFAM" id="SSF75420">
    <property type="entry name" value="YhbC-like, N-terminal domain"/>
    <property type="match status" value="1"/>
</dbReference>
<evidence type="ECO:0000313" key="7">
    <source>
        <dbReference type="Proteomes" id="UP000315498"/>
    </source>
</evidence>
<protein>
    <recommendedName>
        <fullName evidence="3">Ribosome maturation factor RimP</fullName>
    </recommendedName>
</protein>
<dbReference type="GO" id="GO:0006412">
    <property type="term" value="P:translation"/>
    <property type="evidence" value="ECO:0007669"/>
    <property type="project" value="TreeGrafter"/>
</dbReference>
<comment type="caution">
    <text evidence="6">The sequence shown here is derived from an EMBL/GenBank/DDBJ whole genome shotgun (WGS) entry which is preliminary data.</text>
</comment>
<dbReference type="EMBL" id="SHBG01000007">
    <property type="protein sequence ID" value="RZO25289.1"/>
    <property type="molecule type" value="Genomic_DNA"/>
</dbReference>
<evidence type="ECO:0000256" key="1">
    <source>
        <dbReference type="ARBA" id="ARBA00022490"/>
    </source>
</evidence>
<dbReference type="InterPro" id="IPR035956">
    <property type="entry name" value="RimP_N_sf"/>
</dbReference>
<evidence type="ECO:0000256" key="3">
    <source>
        <dbReference type="HAMAP-Rule" id="MF_01077"/>
    </source>
</evidence>
<proteinExistence type="inferred from homology"/>
<evidence type="ECO:0000259" key="4">
    <source>
        <dbReference type="Pfam" id="PF02576"/>
    </source>
</evidence>
<dbReference type="Gene3D" id="2.30.30.180">
    <property type="entry name" value="Ribosome maturation factor RimP, C-terminal domain"/>
    <property type="match status" value="1"/>
</dbReference>
<dbReference type="Gene3D" id="3.30.300.70">
    <property type="entry name" value="RimP-like superfamily, N-terminal"/>
    <property type="match status" value="1"/>
</dbReference>
<dbReference type="SUPFAM" id="SSF74942">
    <property type="entry name" value="YhbC-like, C-terminal domain"/>
    <property type="match status" value="1"/>
</dbReference>
<name>A0A520MVT3_9GAMM</name>
<comment type="subcellular location">
    <subcellularLocation>
        <location evidence="3">Cytoplasm</location>
    </subcellularLocation>
</comment>
<feature type="domain" description="Ribosome maturation factor RimP N-terminal" evidence="4">
    <location>
        <begin position="9"/>
        <end position="82"/>
    </location>
</feature>
<accession>A0A520MVT3</accession>
<feature type="domain" description="Ribosome maturation factor RimP C-terminal" evidence="5">
    <location>
        <begin position="88"/>
        <end position="147"/>
    </location>
</feature>
<comment type="similarity">
    <text evidence="3">Belongs to the RimP family.</text>
</comment>
<dbReference type="PANTHER" id="PTHR33867:SF1">
    <property type="entry name" value="RIBOSOME MATURATION FACTOR RIMP"/>
    <property type="match status" value="1"/>
</dbReference>
<reference evidence="6 7" key="1">
    <citation type="submission" date="2019-02" db="EMBL/GenBank/DDBJ databases">
        <title>Prokaryotic population dynamics and viral predation in marine succession experiment using metagenomics: the confinement effect.</title>
        <authorList>
            <person name="Haro-Moreno J.M."/>
            <person name="Rodriguez-Valera F."/>
            <person name="Lopez-Perez M."/>
        </authorList>
    </citation>
    <scope>NUCLEOTIDE SEQUENCE [LARGE SCALE GENOMIC DNA]</scope>
    <source>
        <strain evidence="6">MED-G161</strain>
    </source>
</reference>